<dbReference type="AlphaFoldDB" id="A0A367X9F9"/>
<proteinExistence type="predicted"/>
<dbReference type="RefSeq" id="WP_114096576.1">
    <property type="nucleotide sequence ID" value="NZ_JPWI01000001.1"/>
</dbReference>
<dbReference type="OrthoDB" id="9866644at2"/>
<protein>
    <submittedName>
        <fullName evidence="1">Uncharacterized protein</fullName>
    </submittedName>
</protein>
<sequence>MTMNQVSTGTSLDVWAQSGGAFNGAMTDISGSTDATLASAQPSFARVCAPATETELNAAMVTVGFTCGGWEPELNAAGPSIAVCRGGGGWEPELQSAAYTHSIQCRGGW</sequence>
<organism evidence="1 2">
    <name type="scientific">Thalassospira profundimaris</name>
    <dbReference type="NCBI Taxonomy" id="502049"/>
    <lineage>
        <taxon>Bacteria</taxon>
        <taxon>Pseudomonadati</taxon>
        <taxon>Pseudomonadota</taxon>
        <taxon>Alphaproteobacteria</taxon>
        <taxon>Rhodospirillales</taxon>
        <taxon>Thalassospiraceae</taxon>
        <taxon>Thalassospira</taxon>
    </lineage>
</organism>
<dbReference type="EMBL" id="JPWI01000001">
    <property type="protein sequence ID" value="RCK49312.1"/>
    <property type="molecule type" value="Genomic_DNA"/>
</dbReference>
<name>A0A367X9F9_9PROT</name>
<comment type="caution">
    <text evidence="1">The sequence shown here is derived from an EMBL/GenBank/DDBJ whole genome shotgun (WGS) entry which is preliminary data.</text>
</comment>
<reference evidence="1 2" key="1">
    <citation type="submission" date="2014-07" db="EMBL/GenBank/DDBJ databases">
        <title>Draft genome sequence of Thalassospira profundimaris PR54-5.</title>
        <authorList>
            <person name="Lai Q."/>
            <person name="Shao Z."/>
        </authorList>
    </citation>
    <scope>NUCLEOTIDE SEQUENCE [LARGE SCALE GENOMIC DNA]</scope>
    <source>
        <strain evidence="1 2">PR54-5</strain>
    </source>
</reference>
<gene>
    <name evidence="1" type="ORF">TH30_03055</name>
</gene>
<evidence type="ECO:0000313" key="2">
    <source>
        <dbReference type="Proteomes" id="UP000252255"/>
    </source>
</evidence>
<evidence type="ECO:0000313" key="1">
    <source>
        <dbReference type="EMBL" id="RCK49312.1"/>
    </source>
</evidence>
<accession>A0A367X9F9</accession>
<dbReference type="Proteomes" id="UP000252255">
    <property type="component" value="Unassembled WGS sequence"/>
</dbReference>